<organism evidence="2 3">
    <name type="scientific">Acipenser ruthenus</name>
    <name type="common">Sterlet sturgeon</name>
    <dbReference type="NCBI Taxonomy" id="7906"/>
    <lineage>
        <taxon>Eukaryota</taxon>
        <taxon>Metazoa</taxon>
        <taxon>Chordata</taxon>
        <taxon>Craniata</taxon>
        <taxon>Vertebrata</taxon>
        <taxon>Euteleostomi</taxon>
        <taxon>Actinopterygii</taxon>
        <taxon>Chondrostei</taxon>
        <taxon>Acipenseriformes</taxon>
        <taxon>Acipenseridae</taxon>
        <taxon>Acipenser</taxon>
    </lineage>
</organism>
<feature type="region of interest" description="Disordered" evidence="1">
    <location>
        <begin position="1"/>
        <end position="23"/>
    </location>
</feature>
<reference evidence="2 3" key="1">
    <citation type="submission" date="2019-01" db="EMBL/GenBank/DDBJ databases">
        <title>Draft Genome and Complete Hox-Cluster Characterization of the Sterlet Sturgeon (Acipenser ruthenus).</title>
        <authorList>
            <person name="Wei Q."/>
        </authorList>
    </citation>
    <scope>NUCLEOTIDE SEQUENCE [LARGE SCALE GENOMIC DNA]</scope>
    <source>
        <strain evidence="2">WHYD16114868_AA</strain>
        <tissue evidence="2">Blood</tissue>
    </source>
</reference>
<keyword evidence="3" id="KW-1185">Reference proteome</keyword>
<evidence type="ECO:0000256" key="1">
    <source>
        <dbReference type="SAM" id="MobiDB-lite"/>
    </source>
</evidence>
<comment type="caution">
    <text evidence="2">The sequence shown here is derived from an EMBL/GenBank/DDBJ whole genome shotgun (WGS) entry which is preliminary data.</text>
</comment>
<dbReference type="Proteomes" id="UP000289886">
    <property type="component" value="Unassembled WGS sequence"/>
</dbReference>
<dbReference type="EMBL" id="SCEB01214158">
    <property type="protein sequence ID" value="RXM36943.1"/>
    <property type="molecule type" value="Genomic_DNA"/>
</dbReference>
<evidence type="ECO:0000313" key="3">
    <source>
        <dbReference type="Proteomes" id="UP000289886"/>
    </source>
</evidence>
<accession>A0A444UP48</accession>
<sequence>MWPKSPKEVFSTTTPSAHKSLDLPAVPQEDSLLSRRSLQAPPLHLHSGAVTPPSPVAPYQLPLLFASPWVLFPPWLLLVRPHFGNLVSQQSRGHFPLASQAVPARVFLSSLGADCPCLLTLRGTRLPLQPHPSHHSQLPEITPSWPFNPFWDGVISIPAQILITISCSVRSIIPLLYTNVVLRGNESGSHRF</sequence>
<proteinExistence type="predicted"/>
<dbReference type="AlphaFoldDB" id="A0A444UP48"/>
<evidence type="ECO:0000313" key="2">
    <source>
        <dbReference type="EMBL" id="RXM36943.1"/>
    </source>
</evidence>
<protein>
    <submittedName>
        <fullName evidence="2">Uncharacterized protein</fullName>
    </submittedName>
</protein>
<name>A0A444UP48_ACIRT</name>
<gene>
    <name evidence="2" type="ORF">EOD39_3258</name>
</gene>